<dbReference type="AlphaFoldDB" id="A0A7S4GEF3"/>
<evidence type="ECO:0000313" key="2">
    <source>
        <dbReference type="EMBL" id="CAE0834336.1"/>
    </source>
</evidence>
<reference evidence="2" key="1">
    <citation type="submission" date="2021-01" db="EMBL/GenBank/DDBJ databases">
        <authorList>
            <person name="Corre E."/>
            <person name="Pelletier E."/>
            <person name="Niang G."/>
            <person name="Scheremetjew M."/>
            <person name="Finn R."/>
            <person name="Kale V."/>
            <person name="Holt S."/>
            <person name="Cochrane G."/>
            <person name="Meng A."/>
            <person name="Brown T."/>
            <person name="Cohen L."/>
        </authorList>
    </citation>
    <scope>NUCLEOTIDE SEQUENCE</scope>
    <source>
        <strain evidence="2">CCMP1594</strain>
    </source>
</reference>
<evidence type="ECO:0000256" key="1">
    <source>
        <dbReference type="SAM" id="MobiDB-lite"/>
    </source>
</evidence>
<gene>
    <name evidence="2" type="ORF">EGYM00163_LOCUS45636</name>
</gene>
<dbReference type="EMBL" id="HBJA01132847">
    <property type="protein sequence ID" value="CAE0834336.1"/>
    <property type="molecule type" value="Transcribed_RNA"/>
</dbReference>
<protein>
    <submittedName>
        <fullName evidence="2">Uncharacterized protein</fullName>
    </submittedName>
</protein>
<sequence length="115" mass="13186">MMCSVQKHNLPADSKRIPMLQEYRCMLLQWRLSATLHSLAKKFPQWCEYATGPTRVFQKCKAHRKSGNAERLCVWLASTNLGRGNCTGMQHAHLKGTHRPQPKMGEPSNHNRSED</sequence>
<accession>A0A7S4GEF3</accession>
<feature type="region of interest" description="Disordered" evidence="1">
    <location>
        <begin position="88"/>
        <end position="115"/>
    </location>
</feature>
<organism evidence="2">
    <name type="scientific">Eutreptiella gymnastica</name>
    <dbReference type="NCBI Taxonomy" id="73025"/>
    <lineage>
        <taxon>Eukaryota</taxon>
        <taxon>Discoba</taxon>
        <taxon>Euglenozoa</taxon>
        <taxon>Euglenida</taxon>
        <taxon>Spirocuta</taxon>
        <taxon>Euglenophyceae</taxon>
        <taxon>Eutreptiales</taxon>
        <taxon>Eutreptiaceae</taxon>
        <taxon>Eutreptiella</taxon>
    </lineage>
</organism>
<name>A0A7S4GEF3_9EUGL</name>
<feature type="compositionally biased region" description="Basic residues" evidence="1">
    <location>
        <begin position="92"/>
        <end position="101"/>
    </location>
</feature>
<proteinExistence type="predicted"/>